<dbReference type="STRING" id="1798647.A2855_01335"/>
<name>A0A1G2CBS3_9BACT</name>
<proteinExistence type="predicted"/>
<evidence type="ECO:0000256" key="2">
    <source>
        <dbReference type="SAM" id="Phobius"/>
    </source>
</evidence>
<dbReference type="Proteomes" id="UP000179059">
    <property type="component" value="Unassembled WGS sequence"/>
</dbReference>
<evidence type="ECO:0000313" key="4">
    <source>
        <dbReference type="EMBL" id="OGY98656.1"/>
    </source>
</evidence>
<dbReference type="Pfam" id="PF00085">
    <property type="entry name" value="Thioredoxin"/>
    <property type="match status" value="1"/>
</dbReference>
<feature type="domain" description="Thioredoxin" evidence="3">
    <location>
        <begin position="90"/>
        <end position="169"/>
    </location>
</feature>
<evidence type="ECO:0000259" key="3">
    <source>
        <dbReference type="Pfam" id="PF00085"/>
    </source>
</evidence>
<dbReference type="InterPro" id="IPR013766">
    <property type="entry name" value="Thioredoxin_domain"/>
</dbReference>
<dbReference type="InterPro" id="IPR036249">
    <property type="entry name" value="Thioredoxin-like_sf"/>
</dbReference>
<comment type="caution">
    <text evidence="4">The sequence shown here is derived from an EMBL/GenBank/DDBJ whole genome shotgun (WGS) entry which is preliminary data.</text>
</comment>
<keyword evidence="2" id="KW-1133">Transmembrane helix</keyword>
<dbReference type="AlphaFoldDB" id="A0A1G2CBS3"/>
<feature type="transmembrane region" description="Helical" evidence="2">
    <location>
        <begin position="6"/>
        <end position="24"/>
    </location>
</feature>
<keyword evidence="2" id="KW-0472">Membrane</keyword>
<dbReference type="SUPFAM" id="SSF52833">
    <property type="entry name" value="Thioredoxin-like"/>
    <property type="match status" value="1"/>
</dbReference>
<sequence>MNNKYIYIAVAVLVIILAGGWFAYSKQGVVMDDNSTTQEGDNMAKPEGNAMDKPEGDAMDKPTSTAGSDPEAMMKKGSYETYAPEKLALANDGKVVLFFRASWCPTCRALDANIRANLGAIPAGVTILDVDYDNSTAMKQKYGVTYQHTLVQVDAAGNQISKWTGSPTLVALLGQVK</sequence>
<reference evidence="4 5" key="1">
    <citation type="journal article" date="2016" name="Nat. Commun.">
        <title>Thousands of microbial genomes shed light on interconnected biogeochemical processes in an aquifer system.</title>
        <authorList>
            <person name="Anantharaman K."/>
            <person name="Brown C.T."/>
            <person name="Hug L.A."/>
            <person name="Sharon I."/>
            <person name="Castelle C.J."/>
            <person name="Probst A.J."/>
            <person name="Thomas B.C."/>
            <person name="Singh A."/>
            <person name="Wilkins M.J."/>
            <person name="Karaoz U."/>
            <person name="Brodie E.L."/>
            <person name="Williams K.H."/>
            <person name="Hubbard S.S."/>
            <person name="Banfield J.F."/>
        </authorList>
    </citation>
    <scope>NUCLEOTIDE SEQUENCE [LARGE SCALE GENOMIC DNA]</scope>
</reference>
<protein>
    <recommendedName>
        <fullName evidence="3">Thioredoxin domain-containing protein</fullName>
    </recommendedName>
</protein>
<dbReference type="CDD" id="cd02947">
    <property type="entry name" value="TRX_family"/>
    <property type="match status" value="1"/>
</dbReference>
<evidence type="ECO:0000313" key="5">
    <source>
        <dbReference type="Proteomes" id="UP000179059"/>
    </source>
</evidence>
<dbReference type="Gene3D" id="3.40.30.10">
    <property type="entry name" value="Glutaredoxin"/>
    <property type="match status" value="1"/>
</dbReference>
<feature type="region of interest" description="Disordered" evidence="1">
    <location>
        <begin position="35"/>
        <end position="71"/>
    </location>
</feature>
<organism evidence="4 5">
    <name type="scientific">Candidatus Liptonbacteria bacterium RIFCSPHIGHO2_01_FULL_57_28</name>
    <dbReference type="NCBI Taxonomy" id="1798647"/>
    <lineage>
        <taxon>Bacteria</taxon>
        <taxon>Candidatus Liptoniibacteriota</taxon>
    </lineage>
</organism>
<gene>
    <name evidence="4" type="ORF">A2855_01335</name>
</gene>
<feature type="compositionally biased region" description="Basic and acidic residues" evidence="1">
    <location>
        <begin position="50"/>
        <end position="60"/>
    </location>
</feature>
<accession>A0A1G2CBS3</accession>
<dbReference type="EMBL" id="MHKX01000004">
    <property type="protein sequence ID" value="OGY98656.1"/>
    <property type="molecule type" value="Genomic_DNA"/>
</dbReference>
<evidence type="ECO:0000256" key="1">
    <source>
        <dbReference type="SAM" id="MobiDB-lite"/>
    </source>
</evidence>
<keyword evidence="2" id="KW-0812">Transmembrane</keyword>